<evidence type="ECO:0000313" key="1">
    <source>
        <dbReference type="EMBL" id="PWF49233.1"/>
    </source>
</evidence>
<proteinExistence type="predicted"/>
<keyword evidence="2" id="KW-1185">Reference proteome</keyword>
<dbReference type="InterPro" id="IPR016024">
    <property type="entry name" value="ARM-type_fold"/>
</dbReference>
<organism evidence="1 2">
    <name type="scientific">Massilia glaciei</name>
    <dbReference type="NCBI Taxonomy" id="1524097"/>
    <lineage>
        <taxon>Bacteria</taxon>
        <taxon>Pseudomonadati</taxon>
        <taxon>Pseudomonadota</taxon>
        <taxon>Betaproteobacteria</taxon>
        <taxon>Burkholderiales</taxon>
        <taxon>Oxalobacteraceae</taxon>
        <taxon>Telluria group</taxon>
        <taxon>Massilia</taxon>
    </lineage>
</organism>
<dbReference type="PANTHER" id="PTHR34070">
    <property type="entry name" value="ARMADILLO-TYPE FOLD"/>
    <property type="match status" value="1"/>
</dbReference>
<protein>
    <submittedName>
        <fullName evidence="1">DNA alkylation repair protein</fullName>
    </submittedName>
</protein>
<dbReference type="PANTHER" id="PTHR34070:SF1">
    <property type="entry name" value="DNA ALKYLATION REPAIR PROTEIN"/>
    <property type="match status" value="1"/>
</dbReference>
<name>A0A2U2HP10_9BURK</name>
<dbReference type="AlphaFoldDB" id="A0A2U2HP10"/>
<comment type="caution">
    <text evidence="1">The sequence shown here is derived from an EMBL/GenBank/DDBJ whole genome shotgun (WGS) entry which is preliminary data.</text>
</comment>
<dbReference type="Gene3D" id="1.25.40.290">
    <property type="entry name" value="ARM repeat domains"/>
    <property type="match status" value="1"/>
</dbReference>
<sequence>MSPEDFVRAAIGRMAPLADAGKARQMRAYLRDQHDFLGVPAPARRAAIAGIGACKFEQGPLLQTVDLLWALPQREYRYVATGLLARNVARVELGSVDHLLRLAQIDLWWETVDGLSGVISDIILRERACDPNAQEIMDASLAHPSLWVRRIAMIHQLGWRQKTDSARLYSYAATLAHEPDFFIRKAIGWALRDYARWEPASVKNFVTRKDLSFSPLTVREALKHID</sequence>
<accession>A0A2U2HP10</accession>
<dbReference type="EMBL" id="PXWF02000102">
    <property type="protein sequence ID" value="PWF49233.1"/>
    <property type="molecule type" value="Genomic_DNA"/>
</dbReference>
<dbReference type="SUPFAM" id="SSF48371">
    <property type="entry name" value="ARM repeat"/>
    <property type="match status" value="1"/>
</dbReference>
<evidence type="ECO:0000313" key="2">
    <source>
        <dbReference type="Proteomes" id="UP000241421"/>
    </source>
</evidence>
<dbReference type="RefSeq" id="WP_106756862.1">
    <property type="nucleotide sequence ID" value="NZ_PXWF02000102.1"/>
</dbReference>
<reference evidence="1 2" key="1">
    <citation type="submission" date="2018-04" db="EMBL/GenBank/DDBJ databases">
        <title>Massilia violaceinigra sp. nov., a novel purple-pigmented bacterium isolated from Tianshan glacier, Xinjiang, China.</title>
        <authorList>
            <person name="Wang H."/>
        </authorList>
    </citation>
    <scope>NUCLEOTIDE SEQUENCE [LARGE SCALE GENOMIC DNA]</scope>
    <source>
        <strain evidence="1 2">B448-2</strain>
    </source>
</reference>
<dbReference type="Gene3D" id="1.20.1660.10">
    <property type="entry name" value="Hypothetical protein (EF3068)"/>
    <property type="match status" value="1"/>
</dbReference>
<dbReference type="Pfam" id="PF08713">
    <property type="entry name" value="DNA_alkylation"/>
    <property type="match status" value="1"/>
</dbReference>
<dbReference type="Proteomes" id="UP000241421">
    <property type="component" value="Unassembled WGS sequence"/>
</dbReference>
<gene>
    <name evidence="1" type="ORF">C7C56_007765</name>
</gene>
<dbReference type="InterPro" id="IPR014825">
    <property type="entry name" value="DNA_alkylation"/>
</dbReference>
<dbReference type="OrthoDB" id="9775346at2"/>